<dbReference type="InterPro" id="IPR020354">
    <property type="entry name" value="Competence_nuclease_inhibitor"/>
</dbReference>
<dbReference type="Gene3D" id="2.60.34.30">
    <property type="entry name" value="Competence, DNA-entry nuclease inhibitor, ComJ"/>
    <property type="match status" value="1"/>
</dbReference>
<name>A0AAC9IGT6_9BACI</name>
<reference evidence="2 4" key="2">
    <citation type="submission" date="2022-05" db="EMBL/GenBank/DDBJ databases">
        <title>Genome Sequencing of Bee-Associated Microbes.</title>
        <authorList>
            <person name="Dunlap C."/>
        </authorList>
    </citation>
    <scope>NUCLEOTIDE SEQUENCE [LARGE SCALE GENOMIC DNA]</scope>
    <source>
        <strain evidence="2 4">CBP-1093</strain>
    </source>
</reference>
<dbReference type="AlphaFoldDB" id="A0AAC9IGT6"/>
<evidence type="ECO:0000313" key="3">
    <source>
        <dbReference type="Proteomes" id="UP000177709"/>
    </source>
</evidence>
<organism evidence="1 3">
    <name type="scientific">Bacillus xiamenensis</name>
    <dbReference type="NCBI Taxonomy" id="1178537"/>
    <lineage>
        <taxon>Bacteria</taxon>
        <taxon>Bacillati</taxon>
        <taxon>Bacillota</taxon>
        <taxon>Bacilli</taxon>
        <taxon>Bacillales</taxon>
        <taxon>Bacillaceae</taxon>
        <taxon>Bacillus</taxon>
    </lineage>
</organism>
<protein>
    <submittedName>
        <fullName evidence="2">Competence protein ComJ</fullName>
    </submittedName>
    <submittedName>
        <fullName evidence="1">DNA-entry nuclease</fullName>
    </submittedName>
</protein>
<sequence length="129" mass="14259">MNDLNKTYSLSISYHQITVYTGSETPPVIDWTDDAIQQGFATGDQGISFEGINNGKASIVVTLNSHETPSSVDRAITVPFTHTSGHVYLTSVMAQVLSFSIPKGDYQLTCYYTSQQPDQDLYCFDFRSA</sequence>
<dbReference type="Proteomes" id="UP000177709">
    <property type="component" value="Chromosome"/>
</dbReference>
<dbReference type="EMBL" id="CP017786">
    <property type="protein sequence ID" value="AOZ88352.1"/>
    <property type="molecule type" value="Genomic_DNA"/>
</dbReference>
<dbReference type="EMBL" id="JAMDMH010000020">
    <property type="protein sequence ID" value="MCY9576241.1"/>
    <property type="molecule type" value="Genomic_DNA"/>
</dbReference>
<reference evidence="1 3" key="1">
    <citation type="submission" date="2016-10" db="EMBL/GenBank/DDBJ databases">
        <title>Whole genome sequence of hyper active fibrinolysis bacterium Bacillus pumilus strain VV3 isolated from fermented rice.</title>
        <authorList>
            <person name="Mariadas V.A."/>
            <person name="Vijayaraghavan P."/>
            <person name="Dhandapani V."/>
        </authorList>
    </citation>
    <scope>NUCLEOTIDE SEQUENCE [LARGE SCALE GENOMIC DNA]</scope>
    <source>
        <strain evidence="1 3">VV3</strain>
    </source>
</reference>
<dbReference type="KEGG" id="bxi:BK049_06345"/>
<proteinExistence type="predicted"/>
<accession>A0AAC9IGT6</accession>
<gene>
    <name evidence="1" type="ORF">BK049_06345</name>
    <name evidence="2" type="ORF">M5W27_10375</name>
</gene>
<dbReference type="Pfam" id="PF11033">
    <property type="entry name" value="ComJ"/>
    <property type="match status" value="1"/>
</dbReference>
<dbReference type="InterPro" id="IPR038691">
    <property type="entry name" value="ComJ_sf"/>
</dbReference>
<evidence type="ECO:0000313" key="2">
    <source>
        <dbReference type="EMBL" id="MCY9576241.1"/>
    </source>
</evidence>
<evidence type="ECO:0000313" key="4">
    <source>
        <dbReference type="Proteomes" id="UP001527057"/>
    </source>
</evidence>
<keyword evidence="4" id="KW-1185">Reference proteome</keyword>
<evidence type="ECO:0000313" key="1">
    <source>
        <dbReference type="EMBL" id="AOZ88352.1"/>
    </source>
</evidence>
<dbReference type="Proteomes" id="UP001527057">
    <property type="component" value="Unassembled WGS sequence"/>
</dbReference>
<dbReference type="RefSeq" id="WP_008359494.1">
    <property type="nucleotide sequence ID" value="NZ_AMSH01000039.1"/>
</dbReference>